<dbReference type="AlphaFoldDB" id="A0A6A6XHZ4"/>
<organism evidence="3 4">
    <name type="scientific">Melanomma pulvis-pyrius CBS 109.77</name>
    <dbReference type="NCBI Taxonomy" id="1314802"/>
    <lineage>
        <taxon>Eukaryota</taxon>
        <taxon>Fungi</taxon>
        <taxon>Dikarya</taxon>
        <taxon>Ascomycota</taxon>
        <taxon>Pezizomycotina</taxon>
        <taxon>Dothideomycetes</taxon>
        <taxon>Pleosporomycetidae</taxon>
        <taxon>Pleosporales</taxon>
        <taxon>Melanommataceae</taxon>
        <taxon>Melanomma</taxon>
    </lineage>
</organism>
<evidence type="ECO:0000256" key="1">
    <source>
        <dbReference type="SAM" id="MobiDB-lite"/>
    </source>
</evidence>
<proteinExistence type="predicted"/>
<dbReference type="SUPFAM" id="SSF64167">
    <property type="entry name" value="SurE-like"/>
    <property type="match status" value="1"/>
</dbReference>
<dbReference type="Proteomes" id="UP000799757">
    <property type="component" value="Unassembled WGS sequence"/>
</dbReference>
<gene>
    <name evidence="3" type="ORF">K505DRAFT_335573</name>
</gene>
<evidence type="ECO:0000313" key="3">
    <source>
        <dbReference type="EMBL" id="KAF2796022.1"/>
    </source>
</evidence>
<reference evidence="3" key="1">
    <citation type="journal article" date="2020" name="Stud. Mycol.">
        <title>101 Dothideomycetes genomes: a test case for predicting lifestyles and emergence of pathogens.</title>
        <authorList>
            <person name="Haridas S."/>
            <person name="Albert R."/>
            <person name="Binder M."/>
            <person name="Bloem J."/>
            <person name="Labutti K."/>
            <person name="Salamov A."/>
            <person name="Andreopoulos B."/>
            <person name="Baker S."/>
            <person name="Barry K."/>
            <person name="Bills G."/>
            <person name="Bluhm B."/>
            <person name="Cannon C."/>
            <person name="Castanera R."/>
            <person name="Culley D."/>
            <person name="Daum C."/>
            <person name="Ezra D."/>
            <person name="Gonzalez J."/>
            <person name="Henrissat B."/>
            <person name="Kuo A."/>
            <person name="Liang C."/>
            <person name="Lipzen A."/>
            <person name="Lutzoni F."/>
            <person name="Magnuson J."/>
            <person name="Mondo S."/>
            <person name="Nolan M."/>
            <person name="Ohm R."/>
            <person name="Pangilinan J."/>
            <person name="Park H.-J."/>
            <person name="Ramirez L."/>
            <person name="Alfaro M."/>
            <person name="Sun H."/>
            <person name="Tritt A."/>
            <person name="Yoshinaga Y."/>
            <person name="Zwiers L.-H."/>
            <person name="Turgeon B."/>
            <person name="Goodwin S."/>
            <person name="Spatafora J."/>
            <person name="Crous P."/>
            <person name="Grigoriev I."/>
        </authorList>
    </citation>
    <scope>NUCLEOTIDE SEQUENCE</scope>
    <source>
        <strain evidence="3">CBS 109.77</strain>
    </source>
</reference>
<dbReference type="PANTHER" id="PTHR47551">
    <property type="entry name" value="TUBULIN--TYROSINE LIGASE PBY1-RELATED"/>
    <property type="match status" value="1"/>
</dbReference>
<dbReference type="Pfam" id="PF01975">
    <property type="entry name" value="SurE"/>
    <property type="match status" value="1"/>
</dbReference>
<name>A0A6A6XHZ4_9PLEO</name>
<dbReference type="OrthoDB" id="202825at2759"/>
<dbReference type="NCBIfam" id="TIGR00087">
    <property type="entry name" value="surE"/>
    <property type="match status" value="1"/>
</dbReference>
<dbReference type="InterPro" id="IPR036523">
    <property type="entry name" value="SurE-like_sf"/>
</dbReference>
<dbReference type="GO" id="GO:0000932">
    <property type="term" value="C:P-body"/>
    <property type="evidence" value="ECO:0007669"/>
    <property type="project" value="TreeGrafter"/>
</dbReference>
<accession>A0A6A6XHZ4</accession>
<keyword evidence="4" id="KW-1185">Reference proteome</keyword>
<feature type="compositionally biased region" description="Basic and acidic residues" evidence="1">
    <location>
        <begin position="247"/>
        <end position="261"/>
    </location>
</feature>
<dbReference type="Gene3D" id="3.40.1210.10">
    <property type="entry name" value="Survival protein SurE-like phosphatase/nucleotidase"/>
    <property type="match status" value="1"/>
</dbReference>
<sequence length="343" mass="37171">MHILITNDDGPPSDQSSPYVHSLVSALQTFGHTVSVVLPHTQRSWIGKAHLVGHSIKPTYYRPSPLTTTNNRLSNHGTTSPVPLPATSSDEEWILVDSTPASCVQIGLFHYFKERGPIDLVISGPNYGRNSTAVFSLSSGTIGGALEAAVCGAKAIALSYAFFDRNHDASIISAASAHSVKLIEHLYQNWDANTHLYTINVPLVENVGDRKVLYTDMLQNAWTSGSCFTVIDVPADEDQSAEASESSLRKAEETQGRKELRSGGGDGLESGRDTPVSQPGGQGHVRYTHQHFKWAPRFTDVYKSVEESAPGNDGWAVAQGFTSVTPLRANFMHVPGFEGEIKL</sequence>
<dbReference type="GO" id="GO:0016787">
    <property type="term" value="F:hydrolase activity"/>
    <property type="evidence" value="ECO:0007669"/>
    <property type="project" value="InterPro"/>
</dbReference>
<evidence type="ECO:0000313" key="4">
    <source>
        <dbReference type="Proteomes" id="UP000799757"/>
    </source>
</evidence>
<protein>
    <submittedName>
        <fullName evidence="3">Sure-like protein</fullName>
    </submittedName>
</protein>
<dbReference type="InterPro" id="IPR002828">
    <property type="entry name" value="SurE-like_Pase/nucleotidase"/>
</dbReference>
<feature type="region of interest" description="Disordered" evidence="1">
    <location>
        <begin position="239"/>
        <end position="284"/>
    </location>
</feature>
<feature type="domain" description="Survival protein SurE-like phosphatase/nucleotidase" evidence="2">
    <location>
        <begin position="3"/>
        <end position="223"/>
    </location>
</feature>
<dbReference type="PANTHER" id="PTHR47551:SF1">
    <property type="entry name" value="TUBULIN--TYROSINE LIGASE PBY1-RELATED"/>
    <property type="match status" value="1"/>
</dbReference>
<dbReference type="EMBL" id="MU001842">
    <property type="protein sequence ID" value="KAF2796022.1"/>
    <property type="molecule type" value="Genomic_DNA"/>
</dbReference>
<dbReference type="InterPro" id="IPR027746">
    <property type="entry name" value="TTL"/>
</dbReference>
<evidence type="ECO:0000259" key="2">
    <source>
        <dbReference type="Pfam" id="PF01975"/>
    </source>
</evidence>